<dbReference type="Pfam" id="PF04233">
    <property type="entry name" value="Phage_Mu_F"/>
    <property type="match status" value="1"/>
</dbReference>
<feature type="domain" description="Phage head morphogenesis" evidence="1">
    <location>
        <begin position="210"/>
        <end position="316"/>
    </location>
</feature>
<dbReference type="KEGG" id="mpec:B9O19_01766"/>
<dbReference type="RefSeq" id="WP_102366080.1">
    <property type="nucleotide sequence ID" value="NZ_CP020991.1"/>
</dbReference>
<dbReference type="Proteomes" id="UP000235589">
    <property type="component" value="Chromosome"/>
</dbReference>
<evidence type="ECO:0000259" key="1">
    <source>
        <dbReference type="Pfam" id="PF04233"/>
    </source>
</evidence>
<dbReference type="AlphaFoldDB" id="A0A2K9P3X4"/>
<name>A0A2K9P3X4_9FIRM</name>
<proteinExistence type="predicted"/>
<evidence type="ECO:0000313" key="2">
    <source>
        <dbReference type="EMBL" id="AUO19920.1"/>
    </source>
</evidence>
<reference evidence="2 3" key="1">
    <citation type="submission" date="2017-04" db="EMBL/GenBank/DDBJ databases">
        <title>Monoglobus pectinilyticus 14 draft genome.</title>
        <authorList>
            <person name="Kim C."/>
            <person name="Rosendale D.I."/>
            <person name="Kelly W.J."/>
            <person name="Tannock G.W."/>
            <person name="Patchett M.L."/>
            <person name="Jordens J.Z."/>
        </authorList>
    </citation>
    <scope>NUCLEOTIDE SEQUENCE [LARGE SCALE GENOMIC DNA]</scope>
    <source>
        <strain evidence="2 3">14</strain>
    </source>
</reference>
<dbReference type="EMBL" id="CP020991">
    <property type="protein sequence ID" value="AUO19920.1"/>
    <property type="molecule type" value="Genomic_DNA"/>
</dbReference>
<organism evidence="2 3">
    <name type="scientific">Monoglobus pectinilyticus</name>
    <dbReference type="NCBI Taxonomy" id="1981510"/>
    <lineage>
        <taxon>Bacteria</taxon>
        <taxon>Bacillati</taxon>
        <taxon>Bacillota</taxon>
        <taxon>Clostridia</taxon>
        <taxon>Monoglobales</taxon>
        <taxon>Monoglobaceae</taxon>
        <taxon>Monoglobus</taxon>
    </lineage>
</organism>
<dbReference type="NCBIfam" id="TIGR01641">
    <property type="entry name" value="phageSPP1_gp7"/>
    <property type="match status" value="1"/>
</dbReference>
<evidence type="ECO:0000313" key="3">
    <source>
        <dbReference type="Proteomes" id="UP000235589"/>
    </source>
</evidence>
<accession>A0A2K9P3X4</accession>
<dbReference type="InterPro" id="IPR006528">
    <property type="entry name" value="Phage_head_morphogenesis_dom"/>
</dbReference>
<dbReference type="OrthoDB" id="9765386at2"/>
<dbReference type="GeneID" id="98063148"/>
<sequence>MPKNEKIEKLLKRNGEYWSGRFLYLEKVQSNKNIEYFHNLEKQYNEAVQTVTNDINNWYMRFAENNKITFTEAKRLLNAKELKEFKWTVEEYIQKGKENALNKQWVKQLENVSARVHINRLESLRIQMQNQVEVLMGNELDDISNLITDIYQDTYYRSIFEIQKGFGVGSSFAKLDTKLIENYIHKPWTPDGKNFSERIWGTHRPQLVRELETTLTQSVIRGEQPKKIAAKIAKRFEVKKHQAENLVLTETAFFKSKSTLDGFREMGVKEYQNDATLDNKTSDICQHIDGTHFLVSEYKPGITAPPFHNRCRTVAIPYFNDEFTVNETRAARDKDGDIYSVPGDIKYAEWKNKYVEDSISDNDRKLFNKYVTILGLNAPTIDEFVKMRYNKKEWGQFTSYSSSIKSGELSPLATFELYKSISKKIDDNLIGTITSNGIKITDKSKHFISRVIGSVEQRRNGVNVKDVLDVLQNPARLGDIRKLKNGKSQRFIGDLLTATVNPDTGVLIQVNPTTRRKGFK</sequence>
<gene>
    <name evidence="2" type="ORF">B9O19_01766</name>
</gene>
<protein>
    <submittedName>
        <fullName evidence="2">Phage head morphogenesis protein, SPP1 gp7 family</fullName>
    </submittedName>
</protein>
<keyword evidence="3" id="KW-1185">Reference proteome</keyword>